<dbReference type="GO" id="GO:0016020">
    <property type="term" value="C:membrane"/>
    <property type="evidence" value="ECO:0007669"/>
    <property type="project" value="InterPro"/>
</dbReference>
<dbReference type="SUPFAM" id="SSF55874">
    <property type="entry name" value="ATPase domain of HSP90 chaperone/DNA topoisomerase II/histidine kinase"/>
    <property type="match status" value="1"/>
</dbReference>
<evidence type="ECO:0000313" key="11">
    <source>
        <dbReference type="EMBL" id="BBY43714.1"/>
    </source>
</evidence>
<organism evidence="11 12">
    <name type="scientific">Mycolicibacterium celeriflavum</name>
    <name type="common">Mycobacterium celeriflavum</name>
    <dbReference type="NCBI Taxonomy" id="1249101"/>
    <lineage>
        <taxon>Bacteria</taxon>
        <taxon>Bacillati</taxon>
        <taxon>Actinomycetota</taxon>
        <taxon>Actinomycetes</taxon>
        <taxon>Mycobacteriales</taxon>
        <taxon>Mycobacteriaceae</taxon>
        <taxon>Mycolicibacterium</taxon>
    </lineage>
</organism>
<gene>
    <name evidence="11" type="ORF">MCEL_20090</name>
</gene>
<dbReference type="AlphaFoldDB" id="A0A7I7RGI4"/>
<name>A0A7I7RGI4_MYCCF</name>
<feature type="transmembrane region" description="Helical" evidence="9">
    <location>
        <begin position="91"/>
        <end position="112"/>
    </location>
</feature>
<evidence type="ECO:0000256" key="9">
    <source>
        <dbReference type="SAM" id="Phobius"/>
    </source>
</evidence>
<keyword evidence="9" id="KW-1133">Transmembrane helix</keyword>
<protein>
    <recommendedName>
        <fullName evidence="2">histidine kinase</fullName>
        <ecNumber evidence="2">2.7.13.3</ecNumber>
    </recommendedName>
</protein>
<keyword evidence="8" id="KW-0902">Two-component regulatory system</keyword>
<dbReference type="EMBL" id="AP022591">
    <property type="protein sequence ID" value="BBY43714.1"/>
    <property type="molecule type" value="Genomic_DNA"/>
</dbReference>
<evidence type="ECO:0000259" key="10">
    <source>
        <dbReference type="Pfam" id="PF07730"/>
    </source>
</evidence>
<keyword evidence="4" id="KW-0808">Transferase</keyword>
<dbReference type="GO" id="GO:0046983">
    <property type="term" value="F:protein dimerization activity"/>
    <property type="evidence" value="ECO:0007669"/>
    <property type="project" value="InterPro"/>
</dbReference>
<evidence type="ECO:0000256" key="5">
    <source>
        <dbReference type="ARBA" id="ARBA00022741"/>
    </source>
</evidence>
<evidence type="ECO:0000256" key="4">
    <source>
        <dbReference type="ARBA" id="ARBA00022679"/>
    </source>
</evidence>
<evidence type="ECO:0000256" key="7">
    <source>
        <dbReference type="ARBA" id="ARBA00022840"/>
    </source>
</evidence>
<keyword evidence="9" id="KW-0812">Transmembrane</keyword>
<keyword evidence="12" id="KW-1185">Reference proteome</keyword>
<keyword evidence="6" id="KW-0418">Kinase</keyword>
<feature type="transmembrane region" description="Helical" evidence="9">
    <location>
        <begin position="148"/>
        <end position="177"/>
    </location>
</feature>
<evidence type="ECO:0000256" key="3">
    <source>
        <dbReference type="ARBA" id="ARBA00022553"/>
    </source>
</evidence>
<evidence type="ECO:0000256" key="8">
    <source>
        <dbReference type="ARBA" id="ARBA00023012"/>
    </source>
</evidence>
<evidence type="ECO:0000256" key="1">
    <source>
        <dbReference type="ARBA" id="ARBA00000085"/>
    </source>
</evidence>
<dbReference type="InterPro" id="IPR050482">
    <property type="entry name" value="Sensor_HK_TwoCompSys"/>
</dbReference>
<keyword evidence="7" id="KW-0067">ATP-binding</keyword>
<dbReference type="KEGG" id="mcee:MCEL_20090"/>
<dbReference type="GO" id="GO:0000155">
    <property type="term" value="F:phosphorelay sensor kinase activity"/>
    <property type="evidence" value="ECO:0007669"/>
    <property type="project" value="InterPro"/>
</dbReference>
<dbReference type="PANTHER" id="PTHR24421">
    <property type="entry name" value="NITRATE/NITRITE SENSOR PROTEIN NARX-RELATED"/>
    <property type="match status" value="1"/>
</dbReference>
<keyword evidence="9" id="KW-0472">Membrane</keyword>
<sequence length="441" mass="47090">MRRLRASCQGPVLGSYHGRTPGTYRGMMYQVGGVFYDRTMLGAATVSVREWIRRRGELVPLGFNWAFVIFTDVSIVGIVLIAALQRPATDLPATLLAIAVAVAPFALFLVLGIRATFKAPVLCASGTAATAIFLFATSTPVTADFAPLLLVLTVGVVGALTNMLGGLLATAVAAAVLVAASAWDRLDVIALYLSFVGMGWLVGFLMHTQQELIIKQQLAQAQLAAHAAADERRRIAREVHDVIAHSLSITLLHTTAARRGLQQDRDVDDAIDALEQAEQLGRQAMADIRRTVGLLDGAPMKTAPEPGASEIPSLVEEFRRAGLKVDLDVEGRLDRASAAVGLALYRITQESLANVAKHAPEAKSVVRLVISRTSAALTVVNQLPIAVAAPACEGRGLRGMRQRIELLGGRIDIGPSEEGWSVHADIPLDDVGGWRPPWCPS</sequence>
<dbReference type="CDD" id="cd16917">
    <property type="entry name" value="HATPase_UhpB-NarQ-NarX-like"/>
    <property type="match status" value="1"/>
</dbReference>
<feature type="transmembrane region" description="Helical" evidence="9">
    <location>
        <begin position="63"/>
        <end position="85"/>
    </location>
</feature>
<dbReference type="Gene3D" id="3.30.565.10">
    <property type="entry name" value="Histidine kinase-like ATPase, C-terminal domain"/>
    <property type="match status" value="1"/>
</dbReference>
<comment type="catalytic activity">
    <reaction evidence="1">
        <text>ATP + protein L-histidine = ADP + protein N-phospho-L-histidine.</text>
        <dbReference type="EC" id="2.7.13.3"/>
    </reaction>
</comment>
<feature type="transmembrane region" description="Helical" evidence="9">
    <location>
        <begin position="189"/>
        <end position="207"/>
    </location>
</feature>
<keyword evidence="3" id="KW-0597">Phosphoprotein</keyword>
<dbReference type="PANTHER" id="PTHR24421:SF10">
    <property type="entry name" value="NITRATE_NITRITE SENSOR PROTEIN NARQ"/>
    <property type="match status" value="1"/>
</dbReference>
<evidence type="ECO:0000313" key="12">
    <source>
        <dbReference type="Proteomes" id="UP000466431"/>
    </source>
</evidence>
<reference evidence="11 12" key="1">
    <citation type="journal article" date="2019" name="Emerg. Microbes Infect.">
        <title>Comprehensive subspecies identification of 175 nontuberculous mycobacteria species based on 7547 genomic profiles.</title>
        <authorList>
            <person name="Matsumoto Y."/>
            <person name="Kinjo T."/>
            <person name="Motooka D."/>
            <person name="Nabeya D."/>
            <person name="Jung N."/>
            <person name="Uechi K."/>
            <person name="Horii T."/>
            <person name="Iida T."/>
            <person name="Fujita J."/>
            <person name="Nakamura S."/>
        </authorList>
    </citation>
    <scope>NUCLEOTIDE SEQUENCE [LARGE SCALE GENOMIC DNA]</scope>
    <source>
        <strain evidence="11 12">JCM 18439</strain>
    </source>
</reference>
<dbReference type="Pfam" id="PF07730">
    <property type="entry name" value="HisKA_3"/>
    <property type="match status" value="1"/>
</dbReference>
<dbReference type="Proteomes" id="UP000466431">
    <property type="component" value="Chromosome"/>
</dbReference>
<proteinExistence type="predicted"/>
<feature type="transmembrane region" description="Helical" evidence="9">
    <location>
        <begin position="119"/>
        <end position="136"/>
    </location>
</feature>
<keyword evidence="5" id="KW-0547">Nucleotide-binding</keyword>
<dbReference type="Gene3D" id="1.20.5.1930">
    <property type="match status" value="1"/>
</dbReference>
<evidence type="ECO:0000256" key="2">
    <source>
        <dbReference type="ARBA" id="ARBA00012438"/>
    </source>
</evidence>
<dbReference type="EC" id="2.7.13.3" evidence="2"/>
<feature type="domain" description="Signal transduction histidine kinase subgroup 3 dimerisation and phosphoacceptor" evidence="10">
    <location>
        <begin position="231"/>
        <end position="295"/>
    </location>
</feature>
<dbReference type="GO" id="GO:0005524">
    <property type="term" value="F:ATP binding"/>
    <property type="evidence" value="ECO:0007669"/>
    <property type="project" value="UniProtKB-KW"/>
</dbReference>
<accession>A0A7I7RGI4</accession>
<evidence type="ECO:0000256" key="6">
    <source>
        <dbReference type="ARBA" id="ARBA00022777"/>
    </source>
</evidence>
<dbReference type="InterPro" id="IPR036890">
    <property type="entry name" value="HATPase_C_sf"/>
</dbReference>
<dbReference type="InterPro" id="IPR011712">
    <property type="entry name" value="Sig_transdc_His_kin_sub3_dim/P"/>
</dbReference>